<sequence>MQQRPENPNYCIHRHPVLNVTTSTLKTIPSIREHTPEIPTTVQHCHLHYPCHNLCDDEDDHLHHNHVSDDNHR</sequence>
<dbReference type="AlphaFoldDB" id="A0A183T5J7"/>
<dbReference type="EMBL" id="UYSU01036772">
    <property type="protein sequence ID" value="VDL98130.1"/>
    <property type="molecule type" value="Genomic_DNA"/>
</dbReference>
<evidence type="ECO:0000313" key="2">
    <source>
        <dbReference type="Proteomes" id="UP000275846"/>
    </source>
</evidence>
<name>A0A183T5J7_SCHSO</name>
<evidence type="ECO:0000313" key="1">
    <source>
        <dbReference type="EMBL" id="VDL98130.1"/>
    </source>
</evidence>
<proteinExistence type="predicted"/>
<accession>A0A183T5J7</accession>
<organism evidence="3">
    <name type="scientific">Schistocephalus solidus</name>
    <name type="common">Tapeworm</name>
    <dbReference type="NCBI Taxonomy" id="70667"/>
    <lineage>
        <taxon>Eukaryota</taxon>
        <taxon>Metazoa</taxon>
        <taxon>Spiralia</taxon>
        <taxon>Lophotrochozoa</taxon>
        <taxon>Platyhelminthes</taxon>
        <taxon>Cestoda</taxon>
        <taxon>Eucestoda</taxon>
        <taxon>Diphyllobothriidea</taxon>
        <taxon>Diphyllobothriidae</taxon>
        <taxon>Schistocephalus</taxon>
    </lineage>
</organism>
<dbReference type="Proteomes" id="UP000275846">
    <property type="component" value="Unassembled WGS sequence"/>
</dbReference>
<protein>
    <submittedName>
        <fullName evidence="1 3">Uncharacterized protein</fullName>
    </submittedName>
</protein>
<gene>
    <name evidence="1" type="ORF">SSLN_LOCUS11745</name>
</gene>
<evidence type="ECO:0000313" key="3">
    <source>
        <dbReference type="WBParaSite" id="SSLN_0001219001-mRNA-1"/>
    </source>
</evidence>
<reference evidence="3" key="1">
    <citation type="submission" date="2016-06" db="UniProtKB">
        <authorList>
            <consortium name="WormBaseParasite"/>
        </authorList>
    </citation>
    <scope>IDENTIFICATION</scope>
</reference>
<keyword evidence="2" id="KW-1185">Reference proteome</keyword>
<dbReference type="WBParaSite" id="SSLN_0001219001-mRNA-1">
    <property type="protein sequence ID" value="SSLN_0001219001-mRNA-1"/>
    <property type="gene ID" value="SSLN_0001219001"/>
</dbReference>
<reference evidence="1 2" key="2">
    <citation type="submission" date="2018-11" db="EMBL/GenBank/DDBJ databases">
        <authorList>
            <consortium name="Pathogen Informatics"/>
        </authorList>
    </citation>
    <scope>NUCLEOTIDE SEQUENCE [LARGE SCALE GENOMIC DNA]</scope>
    <source>
        <strain evidence="1 2">NST_G2</strain>
    </source>
</reference>